<keyword evidence="6" id="KW-0472">Membrane</keyword>
<feature type="chain" id="PRO_5041325261" evidence="9">
    <location>
        <begin position="19"/>
        <end position="461"/>
    </location>
</feature>
<name>A0AA37MNE0_XYLRU</name>
<evidence type="ECO:0000313" key="11">
    <source>
        <dbReference type="Proteomes" id="UP000887097"/>
    </source>
</evidence>
<keyword evidence="3" id="KW-0813">Transport</keyword>
<keyword evidence="4" id="KW-1134">Transmembrane beta strand</keyword>
<dbReference type="OMA" id="YANYKIA"/>
<dbReference type="GO" id="GO:0009279">
    <property type="term" value="C:cell outer membrane"/>
    <property type="evidence" value="ECO:0007669"/>
    <property type="project" value="UniProtKB-SubCell"/>
</dbReference>
<dbReference type="GeneID" id="31499819"/>
<dbReference type="EMBL" id="BPTT01000001">
    <property type="protein sequence ID" value="GJG32672.1"/>
    <property type="molecule type" value="Genomic_DNA"/>
</dbReference>
<dbReference type="InterPro" id="IPR003423">
    <property type="entry name" value="OMP_efflux"/>
</dbReference>
<dbReference type="Gene3D" id="1.20.1600.10">
    <property type="entry name" value="Outer membrane efflux proteins (OEP)"/>
    <property type="match status" value="1"/>
</dbReference>
<dbReference type="InterPro" id="IPR051906">
    <property type="entry name" value="TolC-like"/>
</dbReference>
<comment type="subcellular location">
    <subcellularLocation>
        <location evidence="1">Cell outer membrane</location>
    </subcellularLocation>
</comment>
<sequence>MKKILSLIALGCVMSASAQTYTLEQIKDSALQNNFAIRSAKYGVEAAQQQRKEAFTKYFPSVSGTGVWFNANKGMAQTTINPSASISPELGAALAQSLPQEALAALANPISISMMKNGTIGSLMAVQPVFAGGQIVNGNKLAKVGEEVSKLQLQLSENEVEKTAEQYFWQLASLQEKMNTINAVDTLLRDIHKDVDVAVRAGVAMRNDLLQVQLRQNDIQSQRLKLQNGISIVRLLLSQYCGLRDTSFAIDHSSLTIDHSATQMEKANNGQLSMFRSSSAGLQGKNVQCLPEYQLLDKQVEAAHLQKKLTVGQQLPTVAVGAGYNYHNLLDNNHSFAMVFATVTVPISDWWSGSHAIKRKKIEHQKAVEQLEDNAQLLKIRMQNAWNGVEESYQQLQLAKRSIEQADENLRLNRNYYRAGTSKMSDLLEAQLLYQQALDKHTDAFADYQNKLLEYKQATGQ</sequence>
<dbReference type="GO" id="GO:0015288">
    <property type="term" value="F:porin activity"/>
    <property type="evidence" value="ECO:0007669"/>
    <property type="project" value="TreeGrafter"/>
</dbReference>
<evidence type="ECO:0000256" key="7">
    <source>
        <dbReference type="ARBA" id="ARBA00023237"/>
    </source>
</evidence>
<dbReference type="AlphaFoldDB" id="A0AA37MNE0"/>
<evidence type="ECO:0000256" key="9">
    <source>
        <dbReference type="SAM" id="SignalP"/>
    </source>
</evidence>
<comment type="caution">
    <text evidence="10">The sequence shown here is derived from an EMBL/GenBank/DDBJ whole genome shotgun (WGS) entry which is preliminary data.</text>
</comment>
<evidence type="ECO:0000256" key="8">
    <source>
        <dbReference type="SAM" id="Coils"/>
    </source>
</evidence>
<keyword evidence="5" id="KW-0812">Transmembrane</keyword>
<dbReference type="PANTHER" id="PTHR30026">
    <property type="entry name" value="OUTER MEMBRANE PROTEIN TOLC"/>
    <property type="match status" value="1"/>
</dbReference>
<evidence type="ECO:0000256" key="5">
    <source>
        <dbReference type="ARBA" id="ARBA00022692"/>
    </source>
</evidence>
<feature type="signal peptide" evidence="9">
    <location>
        <begin position="1"/>
        <end position="18"/>
    </location>
</feature>
<dbReference type="GO" id="GO:0015562">
    <property type="term" value="F:efflux transmembrane transporter activity"/>
    <property type="evidence" value="ECO:0007669"/>
    <property type="project" value="InterPro"/>
</dbReference>
<dbReference type="PANTHER" id="PTHR30026:SF20">
    <property type="entry name" value="OUTER MEMBRANE PROTEIN TOLC"/>
    <property type="match status" value="1"/>
</dbReference>
<dbReference type="GO" id="GO:1990281">
    <property type="term" value="C:efflux pump complex"/>
    <property type="evidence" value="ECO:0007669"/>
    <property type="project" value="TreeGrafter"/>
</dbReference>
<evidence type="ECO:0000256" key="1">
    <source>
        <dbReference type="ARBA" id="ARBA00004442"/>
    </source>
</evidence>
<dbReference type="SUPFAM" id="SSF56954">
    <property type="entry name" value="Outer membrane efflux proteins (OEP)"/>
    <property type="match status" value="1"/>
</dbReference>
<evidence type="ECO:0000256" key="2">
    <source>
        <dbReference type="ARBA" id="ARBA00007613"/>
    </source>
</evidence>
<comment type="similarity">
    <text evidence="2">Belongs to the outer membrane factor (OMF) (TC 1.B.17) family.</text>
</comment>
<keyword evidence="8" id="KW-0175">Coiled coil</keyword>
<feature type="coiled-coil region" evidence="8">
    <location>
        <begin position="354"/>
        <end position="409"/>
    </location>
</feature>
<accession>A0AA37MNE0</accession>
<evidence type="ECO:0000256" key="6">
    <source>
        <dbReference type="ARBA" id="ARBA00023136"/>
    </source>
</evidence>
<protein>
    <submittedName>
        <fullName evidence="10">Protein CyaE</fullName>
    </submittedName>
</protein>
<proteinExistence type="inferred from homology"/>
<dbReference type="Proteomes" id="UP000887097">
    <property type="component" value="Unassembled WGS sequence"/>
</dbReference>
<evidence type="ECO:0000256" key="4">
    <source>
        <dbReference type="ARBA" id="ARBA00022452"/>
    </source>
</evidence>
<reference evidence="10" key="1">
    <citation type="submission" date="2021-08" db="EMBL/GenBank/DDBJ databases">
        <title>Prevotella lacticifex sp. nov., isolated from rumen of cow.</title>
        <authorList>
            <person name="Shinkai T."/>
            <person name="Ikeyama N."/>
            <person name="Kumagai M."/>
            <person name="Ohmori H."/>
            <person name="Sakamoto M."/>
            <person name="Ohkuma M."/>
            <person name="Mitsumori M."/>
        </authorList>
    </citation>
    <scope>NUCLEOTIDE SEQUENCE</scope>
    <source>
        <strain evidence="10">JCM 8259</strain>
    </source>
</reference>
<keyword evidence="9" id="KW-0732">Signal</keyword>
<dbReference type="Pfam" id="PF02321">
    <property type="entry name" value="OEP"/>
    <property type="match status" value="1"/>
</dbReference>
<keyword evidence="7" id="KW-0998">Cell outer membrane</keyword>
<dbReference type="RefSeq" id="WP_013063756.1">
    <property type="nucleotide sequence ID" value="NZ_BPTT01000001.1"/>
</dbReference>
<evidence type="ECO:0000313" key="10">
    <source>
        <dbReference type="EMBL" id="GJG32672.1"/>
    </source>
</evidence>
<evidence type="ECO:0000256" key="3">
    <source>
        <dbReference type="ARBA" id="ARBA00022448"/>
    </source>
</evidence>
<gene>
    <name evidence="10" type="ORF">PRMUPPPA20_07810</name>
</gene>
<organism evidence="10 11">
    <name type="scientific">Xylanibacter ruminicola</name>
    <name type="common">Prevotella ruminicola</name>
    <dbReference type="NCBI Taxonomy" id="839"/>
    <lineage>
        <taxon>Bacteria</taxon>
        <taxon>Pseudomonadati</taxon>
        <taxon>Bacteroidota</taxon>
        <taxon>Bacteroidia</taxon>
        <taxon>Bacteroidales</taxon>
        <taxon>Prevotellaceae</taxon>
        <taxon>Xylanibacter</taxon>
    </lineage>
</organism>